<evidence type="ECO:0000313" key="3">
    <source>
        <dbReference type="Proteomes" id="UP001058602"/>
    </source>
</evidence>
<protein>
    <recommendedName>
        <fullName evidence="1">GyrI-like small molecule binding domain-containing protein</fullName>
    </recommendedName>
</protein>
<dbReference type="RefSeq" id="WP_257083890.1">
    <property type="nucleotide sequence ID" value="NZ_CP102096.1"/>
</dbReference>
<dbReference type="Gene3D" id="3.20.80.10">
    <property type="entry name" value="Regulatory factor, effector binding domain"/>
    <property type="match status" value="1"/>
</dbReference>
<organism evidence="2 3">
    <name type="scientific">Vibrio japonicus</name>
    <dbReference type="NCBI Taxonomy" id="1824638"/>
    <lineage>
        <taxon>Bacteria</taxon>
        <taxon>Pseudomonadati</taxon>
        <taxon>Pseudomonadota</taxon>
        <taxon>Gammaproteobacteria</taxon>
        <taxon>Vibrionales</taxon>
        <taxon>Vibrionaceae</taxon>
        <taxon>Vibrio</taxon>
    </lineage>
</organism>
<dbReference type="Pfam" id="PF06445">
    <property type="entry name" value="GyrI-like"/>
    <property type="match status" value="1"/>
</dbReference>
<dbReference type="EMBL" id="CP102096">
    <property type="protein sequence ID" value="UUM30102.1"/>
    <property type="molecule type" value="Genomic_DNA"/>
</dbReference>
<sequence length="113" mass="12802">MGTGACLFIYNNKPNITPEDKCRTDIALVVPYGIETSSGIEVTTVPFGSYAVLRKTVEDKLQYSQFWNQLIEETVAQVIELDERPCLNSTTLTTSKRGVRMLVSMRPSKYRYN</sequence>
<evidence type="ECO:0000259" key="1">
    <source>
        <dbReference type="Pfam" id="PF06445"/>
    </source>
</evidence>
<gene>
    <name evidence="2" type="ORF">NP165_10345</name>
</gene>
<dbReference type="InterPro" id="IPR011256">
    <property type="entry name" value="Reg_factor_effector_dom_sf"/>
</dbReference>
<feature type="domain" description="GyrI-like small molecule binding" evidence="1">
    <location>
        <begin position="6"/>
        <end position="75"/>
    </location>
</feature>
<evidence type="ECO:0000313" key="2">
    <source>
        <dbReference type="EMBL" id="UUM30102.1"/>
    </source>
</evidence>
<dbReference type="SUPFAM" id="SSF55136">
    <property type="entry name" value="Probable bacterial effector-binding domain"/>
    <property type="match status" value="1"/>
</dbReference>
<keyword evidence="3" id="KW-1185">Reference proteome</keyword>
<proteinExistence type="predicted"/>
<dbReference type="Proteomes" id="UP001058602">
    <property type="component" value="Chromosome 1"/>
</dbReference>
<dbReference type="InterPro" id="IPR029442">
    <property type="entry name" value="GyrI-like"/>
</dbReference>
<reference evidence="2" key="1">
    <citation type="submission" date="2022-07" db="EMBL/GenBank/DDBJ databases">
        <title>Complete genome of Vibrio japonicus strain JCM 31412T and phylogenomic assessment of the Nereis clade of the genus Vibrio.</title>
        <authorList>
            <person name="Shlafstein M.D."/>
            <person name="Emsley S.A."/>
            <person name="Ushijima B."/>
            <person name="Videau P."/>
            <person name="Saw J.H."/>
        </authorList>
    </citation>
    <scope>NUCLEOTIDE SEQUENCE</scope>
    <source>
        <strain evidence="2">JCM 31412</strain>
    </source>
</reference>
<accession>A0ABY5LGB8</accession>
<name>A0ABY5LGB8_9VIBR</name>